<proteinExistence type="predicted"/>
<accession>A0ABP9DMF3</accession>
<sequence length="209" mass="24256">MQTSEIKTSLQKYLPEEAVDRCTQWIVEEGIHLKITRPRKSLNGSFKPPHKGKSPQVTVSGNLNHYHFLIVFVHEIAHLKVWNKFKNTVPPHGQEWKDTFRQLMLPFLKEKVFPDDIAIPLLHHLQNPLYSSSADPVLIHALKQYNTNVDEQLFVQDLKEGDLFMMEDGRIFEKNKLLRKYFLCTEVSSGTKFRVNGLAPVKTIKKPLK</sequence>
<organism evidence="1 2">
    <name type="scientific">Algivirga pacifica</name>
    <dbReference type="NCBI Taxonomy" id="1162670"/>
    <lineage>
        <taxon>Bacteria</taxon>
        <taxon>Pseudomonadati</taxon>
        <taxon>Bacteroidota</taxon>
        <taxon>Cytophagia</taxon>
        <taxon>Cytophagales</taxon>
        <taxon>Flammeovirgaceae</taxon>
        <taxon>Algivirga</taxon>
    </lineage>
</organism>
<protein>
    <submittedName>
        <fullName evidence="1">SprT-like domain-containing protein</fullName>
    </submittedName>
</protein>
<evidence type="ECO:0000313" key="1">
    <source>
        <dbReference type="EMBL" id="GAA4852481.1"/>
    </source>
</evidence>
<name>A0ABP9DMF3_9BACT</name>
<dbReference type="EMBL" id="BAABJX010000073">
    <property type="protein sequence ID" value="GAA4852481.1"/>
    <property type="molecule type" value="Genomic_DNA"/>
</dbReference>
<gene>
    <name evidence="1" type="ORF">GCM10023331_41140</name>
</gene>
<dbReference type="Proteomes" id="UP001500298">
    <property type="component" value="Unassembled WGS sequence"/>
</dbReference>
<reference evidence="2" key="1">
    <citation type="journal article" date="2019" name="Int. J. Syst. Evol. Microbiol.">
        <title>The Global Catalogue of Microorganisms (GCM) 10K type strain sequencing project: providing services to taxonomists for standard genome sequencing and annotation.</title>
        <authorList>
            <consortium name="The Broad Institute Genomics Platform"/>
            <consortium name="The Broad Institute Genome Sequencing Center for Infectious Disease"/>
            <person name="Wu L."/>
            <person name="Ma J."/>
        </authorList>
    </citation>
    <scope>NUCLEOTIDE SEQUENCE [LARGE SCALE GENOMIC DNA]</scope>
    <source>
        <strain evidence="2">JCM 18326</strain>
    </source>
</reference>
<comment type="caution">
    <text evidence="1">The sequence shown here is derived from an EMBL/GenBank/DDBJ whole genome shotgun (WGS) entry which is preliminary data.</text>
</comment>
<keyword evidence="2" id="KW-1185">Reference proteome</keyword>
<dbReference type="RefSeq" id="WP_345375322.1">
    <property type="nucleotide sequence ID" value="NZ_BAABJX010000073.1"/>
</dbReference>
<evidence type="ECO:0000313" key="2">
    <source>
        <dbReference type="Proteomes" id="UP001500298"/>
    </source>
</evidence>